<comment type="caution">
    <text evidence="1">The sequence shown here is derived from an EMBL/GenBank/DDBJ whole genome shotgun (WGS) entry which is preliminary data.</text>
</comment>
<dbReference type="EMBL" id="VSRR010133362">
    <property type="protein sequence ID" value="MPD02844.1"/>
    <property type="molecule type" value="Genomic_DNA"/>
</dbReference>
<reference evidence="1 2" key="1">
    <citation type="submission" date="2019-05" db="EMBL/GenBank/DDBJ databases">
        <title>Another draft genome of Portunus trituberculatus and its Hox gene families provides insights of decapod evolution.</title>
        <authorList>
            <person name="Jeong J.-H."/>
            <person name="Song I."/>
            <person name="Kim S."/>
            <person name="Choi T."/>
            <person name="Kim D."/>
            <person name="Ryu S."/>
            <person name="Kim W."/>
        </authorList>
    </citation>
    <scope>NUCLEOTIDE SEQUENCE [LARGE SCALE GENOMIC DNA]</scope>
    <source>
        <tissue evidence="1">Muscle</tissue>
    </source>
</reference>
<keyword evidence="2" id="KW-1185">Reference proteome</keyword>
<organism evidence="1 2">
    <name type="scientific">Portunus trituberculatus</name>
    <name type="common">Swimming crab</name>
    <name type="synonym">Neptunus trituberculatus</name>
    <dbReference type="NCBI Taxonomy" id="210409"/>
    <lineage>
        <taxon>Eukaryota</taxon>
        <taxon>Metazoa</taxon>
        <taxon>Ecdysozoa</taxon>
        <taxon>Arthropoda</taxon>
        <taxon>Crustacea</taxon>
        <taxon>Multicrustacea</taxon>
        <taxon>Malacostraca</taxon>
        <taxon>Eumalacostraca</taxon>
        <taxon>Eucarida</taxon>
        <taxon>Decapoda</taxon>
        <taxon>Pleocyemata</taxon>
        <taxon>Brachyura</taxon>
        <taxon>Eubrachyura</taxon>
        <taxon>Portunoidea</taxon>
        <taxon>Portunidae</taxon>
        <taxon>Portuninae</taxon>
        <taxon>Portunus</taxon>
    </lineage>
</organism>
<protein>
    <submittedName>
        <fullName evidence="1">Uncharacterized protein</fullName>
    </submittedName>
</protein>
<dbReference type="AlphaFoldDB" id="A0A5B7K8A5"/>
<dbReference type="Proteomes" id="UP000324222">
    <property type="component" value="Unassembled WGS sequence"/>
</dbReference>
<sequence length="68" mass="7595">MCFGCEILARPGVRVLCQDAAEVYPGALVLCMTEARQWFHELLKDTGKHVLLGKNELFSVSDAILFCH</sequence>
<proteinExistence type="predicted"/>
<evidence type="ECO:0000313" key="1">
    <source>
        <dbReference type="EMBL" id="MPD02844.1"/>
    </source>
</evidence>
<evidence type="ECO:0000313" key="2">
    <source>
        <dbReference type="Proteomes" id="UP000324222"/>
    </source>
</evidence>
<gene>
    <name evidence="1" type="ORF">E2C01_098451</name>
</gene>
<accession>A0A5B7K8A5</accession>
<name>A0A5B7K8A5_PORTR</name>